<evidence type="ECO:0000259" key="1">
    <source>
        <dbReference type="Pfam" id="PF09823"/>
    </source>
</evidence>
<dbReference type="InterPro" id="IPR007505">
    <property type="entry name" value="PDDEXK_7"/>
</dbReference>
<dbReference type="OrthoDB" id="11970at2"/>
<dbReference type="EMBL" id="AJLS01000013">
    <property type="protein sequence ID" value="EKN71262.1"/>
    <property type="molecule type" value="Genomic_DNA"/>
</dbReference>
<evidence type="ECO:0000313" key="3">
    <source>
        <dbReference type="Proteomes" id="UP000006316"/>
    </source>
</evidence>
<proteinExistence type="predicted"/>
<gene>
    <name evidence="2" type="ORF">BABA_02422</name>
</gene>
<dbReference type="PATRIC" id="fig|1117379.3.peg.508"/>
<feature type="domain" description="DUF2357" evidence="1">
    <location>
        <begin position="95"/>
        <end position="292"/>
    </location>
</feature>
<dbReference type="Pfam" id="PF04411">
    <property type="entry name" value="PDDEXK_7"/>
    <property type="match status" value="1"/>
</dbReference>
<dbReference type="Pfam" id="PF09823">
    <property type="entry name" value="DUF2357"/>
    <property type="match status" value="1"/>
</dbReference>
<dbReference type="STRING" id="1117379.BABA_02422"/>
<reference evidence="2 3" key="1">
    <citation type="journal article" date="2012" name="Front. Microbiol.">
        <title>Redundancy and modularity in membrane-associated dissimilatory nitrate reduction in Bacillus.</title>
        <authorList>
            <person name="Heylen K."/>
            <person name="Keltjens J."/>
        </authorList>
    </citation>
    <scope>NUCLEOTIDE SEQUENCE [LARGE SCALE GENOMIC DNA]</scope>
    <source>
        <strain evidence="3">LMG 21833T</strain>
    </source>
</reference>
<name>K6DFD2_9BACI</name>
<dbReference type="RefSeq" id="WP_007083527.1">
    <property type="nucleotide sequence ID" value="NZ_AJLS01000013.1"/>
</dbReference>
<keyword evidence="3" id="KW-1185">Reference proteome</keyword>
<dbReference type="eggNOG" id="COG1700">
    <property type="taxonomic scope" value="Bacteria"/>
</dbReference>
<dbReference type="InterPro" id="IPR018633">
    <property type="entry name" value="DUF2357"/>
</dbReference>
<evidence type="ECO:0000313" key="2">
    <source>
        <dbReference type="EMBL" id="EKN71262.1"/>
    </source>
</evidence>
<dbReference type="AlphaFoldDB" id="K6DFD2"/>
<protein>
    <recommendedName>
        <fullName evidence="1">DUF2357 domain-containing protein</fullName>
    </recommendedName>
</protein>
<comment type="caution">
    <text evidence="2">The sequence shown here is derived from an EMBL/GenBank/DDBJ whole genome shotgun (WGS) entry which is preliminary data.</text>
</comment>
<organism evidence="2 3">
    <name type="scientific">Neobacillus bataviensis LMG 21833</name>
    <dbReference type="NCBI Taxonomy" id="1117379"/>
    <lineage>
        <taxon>Bacteria</taxon>
        <taxon>Bacillati</taxon>
        <taxon>Bacillota</taxon>
        <taxon>Bacilli</taxon>
        <taxon>Bacillales</taxon>
        <taxon>Bacillaceae</taxon>
        <taxon>Neobacillus</taxon>
    </lineage>
</organism>
<dbReference type="Proteomes" id="UP000006316">
    <property type="component" value="Unassembled WGS sequence"/>
</dbReference>
<sequence>MVQSSSGVKLWDETLGLWVKLEEAYFREASQYDLIISENSEVSLSIQGMPLPLVKGKEGWKGVFTTPFQSGTITISLMKNNQQRIIEQYVYPDERKMTQLQFQSMLVDILTEAKICFNLSGLSTDVSASGNCREPSHLQWTYIHNNISQLKRLFLQIQKYPLKRLEREKQYLKPEKIKAISPSTINWLDRYGASQGYTDDTLPNNVMTLRSKETFDCYENRVLLGQLLELKRLLNIYVSWNYSPIKEKSEEYLDWVHHALKSPFLREIKPYHGSKFITQSFRKHPLYRNWFDWFYSLYEFKNYSFDWSYPIGLKNTYEIYEIWCYIQIIKYLRENMLLENTSDLFVKKDELYFLSLVEGNMSKMRLKNGGFVYYQRRFNSRTLPYYTYTQEMIPDIVVECDQYLVIFDPKYRVGQNLTNALAEMHQYRDGILHNETEKRIVEAVYILCPTENESKIFSINYHQKYKMGALKVEPGWENQSLHITLEKLFKD</sequence>
<accession>K6DFD2</accession>